<evidence type="ECO:0000313" key="2">
    <source>
        <dbReference type="Proteomes" id="UP000001542"/>
    </source>
</evidence>
<organism evidence="1 2">
    <name type="scientific">Trichomonas vaginalis (strain ATCC PRA-98 / G3)</name>
    <dbReference type="NCBI Taxonomy" id="412133"/>
    <lineage>
        <taxon>Eukaryota</taxon>
        <taxon>Metamonada</taxon>
        <taxon>Parabasalia</taxon>
        <taxon>Trichomonadida</taxon>
        <taxon>Trichomonadidae</taxon>
        <taxon>Trichomonas</taxon>
    </lineage>
</organism>
<protein>
    <submittedName>
        <fullName evidence="1">Uncharacterized protein</fullName>
    </submittedName>
</protein>
<name>A2F0A0_TRIV3</name>
<dbReference type="KEGG" id="tva:4759489"/>
<reference evidence="1" key="2">
    <citation type="journal article" date="2007" name="Science">
        <title>Draft genome sequence of the sexually transmitted pathogen Trichomonas vaginalis.</title>
        <authorList>
            <person name="Carlton J.M."/>
            <person name="Hirt R.P."/>
            <person name="Silva J.C."/>
            <person name="Delcher A.L."/>
            <person name="Schatz M."/>
            <person name="Zhao Q."/>
            <person name="Wortman J.R."/>
            <person name="Bidwell S.L."/>
            <person name="Alsmark U.C.M."/>
            <person name="Besteiro S."/>
            <person name="Sicheritz-Ponten T."/>
            <person name="Noel C.J."/>
            <person name="Dacks J.B."/>
            <person name="Foster P.G."/>
            <person name="Simillion C."/>
            <person name="Van de Peer Y."/>
            <person name="Miranda-Saavedra D."/>
            <person name="Barton G.J."/>
            <person name="Westrop G.D."/>
            <person name="Mueller S."/>
            <person name="Dessi D."/>
            <person name="Fiori P.L."/>
            <person name="Ren Q."/>
            <person name="Paulsen I."/>
            <person name="Zhang H."/>
            <person name="Bastida-Corcuera F.D."/>
            <person name="Simoes-Barbosa A."/>
            <person name="Brown M.T."/>
            <person name="Hayes R.D."/>
            <person name="Mukherjee M."/>
            <person name="Okumura C.Y."/>
            <person name="Schneider R."/>
            <person name="Smith A.J."/>
            <person name="Vanacova S."/>
            <person name="Villalvazo M."/>
            <person name="Haas B.J."/>
            <person name="Pertea M."/>
            <person name="Feldblyum T.V."/>
            <person name="Utterback T.R."/>
            <person name="Shu C.L."/>
            <person name="Osoegawa K."/>
            <person name="de Jong P.J."/>
            <person name="Hrdy I."/>
            <person name="Horvathova L."/>
            <person name="Zubacova Z."/>
            <person name="Dolezal P."/>
            <person name="Malik S.B."/>
            <person name="Logsdon J.M. Jr."/>
            <person name="Henze K."/>
            <person name="Gupta A."/>
            <person name="Wang C.C."/>
            <person name="Dunne R.L."/>
            <person name="Upcroft J.A."/>
            <person name="Upcroft P."/>
            <person name="White O."/>
            <person name="Salzberg S.L."/>
            <person name="Tang P."/>
            <person name="Chiu C.-H."/>
            <person name="Lee Y.-S."/>
            <person name="Embley T.M."/>
            <person name="Coombs G.H."/>
            <person name="Mottram J.C."/>
            <person name="Tachezy J."/>
            <person name="Fraser-Liggett C.M."/>
            <person name="Johnson P.J."/>
        </authorList>
    </citation>
    <scope>NUCLEOTIDE SEQUENCE [LARGE SCALE GENOMIC DNA]</scope>
    <source>
        <strain evidence="1">G3</strain>
    </source>
</reference>
<reference evidence="1" key="1">
    <citation type="submission" date="2006-10" db="EMBL/GenBank/DDBJ databases">
        <authorList>
            <person name="Amadeo P."/>
            <person name="Zhao Q."/>
            <person name="Wortman J."/>
            <person name="Fraser-Liggett C."/>
            <person name="Carlton J."/>
        </authorList>
    </citation>
    <scope>NUCLEOTIDE SEQUENCE</scope>
    <source>
        <strain evidence="1">G3</strain>
    </source>
</reference>
<sequence>MNLNGRLNKFNAYKQELQKPMKIAIGNANEQEKSNSNNFKEQQTAYKPEPDIDTSCVPKRFWRTRTPMNPECKFFFVLAKPEGSPKGTRFYFLYDDPYCSLFDFNKREIEIITTNSQLFFEGRYIVLRNNNVDRLFSLKVEEEPFHDAIENTDSDIIKQFYILSKICNGYPNTDNMTVAFYNRTINTLRFFKLVSFLPLHLFDDEKTEWYLRGCDPFLVDLFDFLCVGFIKTIDKNTQKFPTDTFIFKFIAMTFQNDDTFKSIISQVGKFKMVQEGFAFKMSTTNPYNDRTKMVLHLLYLNISKAFPNTDLPTHLVFSAIVNSVQAIWQVDPTYMHKAGDIMELDGFKRRRIPLDLWNDYIATFDKFKIQPSGYILPTHSTVTFDYFSEILKLTMDHKDKMLKIIDTYKDI</sequence>
<evidence type="ECO:0000313" key="1">
    <source>
        <dbReference type="EMBL" id="EAY01662.1"/>
    </source>
</evidence>
<dbReference type="VEuPathDB" id="TrichDB:TVAGG3_0481030"/>
<accession>A2F0A0</accession>
<dbReference type="Proteomes" id="UP000001542">
    <property type="component" value="Unassembled WGS sequence"/>
</dbReference>
<dbReference type="InParanoid" id="A2F0A0"/>
<keyword evidence="2" id="KW-1185">Reference proteome</keyword>
<dbReference type="AlphaFoldDB" id="A2F0A0"/>
<gene>
    <name evidence="1" type="ORF">TVAG_384010</name>
</gene>
<dbReference type="VEuPathDB" id="TrichDB:TVAG_384010"/>
<dbReference type="RefSeq" id="XP_001314255.1">
    <property type="nucleotide sequence ID" value="XM_001314239.1"/>
</dbReference>
<dbReference type="EMBL" id="DS113560">
    <property type="protein sequence ID" value="EAY01662.1"/>
    <property type="molecule type" value="Genomic_DNA"/>
</dbReference>
<proteinExistence type="predicted"/>